<keyword evidence="3" id="KW-1185">Reference proteome</keyword>
<evidence type="ECO:0000256" key="1">
    <source>
        <dbReference type="SAM" id="MobiDB-lite"/>
    </source>
</evidence>
<gene>
    <name evidence="2" type="ORF">V3851_25990</name>
</gene>
<organism evidence="2 3">
    <name type="scientific">Paenibacillus haidiansis</name>
    <dbReference type="NCBI Taxonomy" id="1574488"/>
    <lineage>
        <taxon>Bacteria</taxon>
        <taxon>Bacillati</taxon>
        <taxon>Bacillota</taxon>
        <taxon>Bacilli</taxon>
        <taxon>Bacillales</taxon>
        <taxon>Paenibacillaceae</taxon>
        <taxon>Paenibacillus</taxon>
    </lineage>
</organism>
<name>A0ABU7W109_9BACL</name>
<evidence type="ECO:0000313" key="3">
    <source>
        <dbReference type="Proteomes" id="UP001306950"/>
    </source>
</evidence>
<feature type="region of interest" description="Disordered" evidence="1">
    <location>
        <begin position="55"/>
        <end position="77"/>
    </location>
</feature>
<dbReference type="Proteomes" id="UP001306950">
    <property type="component" value="Unassembled WGS sequence"/>
</dbReference>
<dbReference type="EMBL" id="JAZHPZ010000026">
    <property type="protein sequence ID" value="MEF2969228.1"/>
    <property type="molecule type" value="Genomic_DNA"/>
</dbReference>
<protein>
    <submittedName>
        <fullName evidence="2">Uncharacterized protein</fullName>
    </submittedName>
</protein>
<proteinExistence type="predicted"/>
<evidence type="ECO:0000313" key="2">
    <source>
        <dbReference type="EMBL" id="MEF2969228.1"/>
    </source>
</evidence>
<sequence length="77" mass="8580">MAKMQTYIAADLDPSRPIPEACAVIEALIAHNRIHEEAILQGVKEAVEKRLQKLEELKGADTNGESVRGNNRKQENK</sequence>
<dbReference type="RefSeq" id="WP_331849322.1">
    <property type="nucleotide sequence ID" value="NZ_JAZHPZ010000026.1"/>
</dbReference>
<reference evidence="2 3" key="1">
    <citation type="submission" date="2024-02" db="EMBL/GenBank/DDBJ databases">
        <title>A nitrogen-fixing paenibacillus bacterium.</title>
        <authorList>
            <person name="Zhang W.L."/>
            <person name="Chen S.F."/>
        </authorList>
    </citation>
    <scope>NUCLEOTIDE SEQUENCE [LARGE SCALE GENOMIC DNA]</scope>
    <source>
        <strain evidence="2 3">M1</strain>
    </source>
</reference>
<accession>A0ABU7W109</accession>
<comment type="caution">
    <text evidence="2">The sequence shown here is derived from an EMBL/GenBank/DDBJ whole genome shotgun (WGS) entry which is preliminary data.</text>
</comment>